<evidence type="ECO:0000256" key="4">
    <source>
        <dbReference type="HAMAP-Rule" id="MF_00171"/>
    </source>
</evidence>
<dbReference type="SUPFAM" id="SSF55120">
    <property type="entry name" value="Pseudouridine synthase"/>
    <property type="match status" value="1"/>
</dbReference>
<dbReference type="PANTHER" id="PTHR11142">
    <property type="entry name" value="PSEUDOURIDYLATE SYNTHASE"/>
    <property type="match status" value="1"/>
</dbReference>
<keyword evidence="10" id="KW-1185">Reference proteome</keyword>
<dbReference type="GO" id="GO:0003723">
    <property type="term" value="F:RNA binding"/>
    <property type="evidence" value="ECO:0007669"/>
    <property type="project" value="InterPro"/>
</dbReference>
<comment type="subunit">
    <text evidence="4">Homodimer.</text>
</comment>
<dbReference type="GO" id="GO:0160147">
    <property type="term" value="F:tRNA pseudouridine(38-40) synthase activity"/>
    <property type="evidence" value="ECO:0007669"/>
    <property type="project" value="UniProtKB-EC"/>
</dbReference>
<evidence type="ECO:0000256" key="6">
    <source>
        <dbReference type="PIRSR" id="PIRSR001430-2"/>
    </source>
</evidence>
<gene>
    <name evidence="4 9" type="primary">truA</name>
    <name evidence="9" type="ORF">H9S92_16975</name>
</gene>
<dbReference type="InterPro" id="IPR001406">
    <property type="entry name" value="PsdUridine_synth_TruA"/>
</dbReference>
<dbReference type="InterPro" id="IPR020094">
    <property type="entry name" value="TruA/RsuA/RluB/E/F_N"/>
</dbReference>
<name>A0A923TA76_9BACT</name>
<dbReference type="HAMAP" id="MF_00171">
    <property type="entry name" value="TruA"/>
    <property type="match status" value="1"/>
</dbReference>
<evidence type="ECO:0000313" key="9">
    <source>
        <dbReference type="EMBL" id="MBC6995863.1"/>
    </source>
</evidence>
<evidence type="ECO:0000256" key="1">
    <source>
        <dbReference type="ARBA" id="ARBA00009375"/>
    </source>
</evidence>
<evidence type="ECO:0000256" key="7">
    <source>
        <dbReference type="RuleBase" id="RU003792"/>
    </source>
</evidence>
<dbReference type="RefSeq" id="WP_187467880.1">
    <property type="nucleotide sequence ID" value="NZ_JACSIT010000141.1"/>
</dbReference>
<evidence type="ECO:0000256" key="5">
    <source>
        <dbReference type="PIRSR" id="PIRSR001430-1"/>
    </source>
</evidence>
<comment type="caution">
    <text evidence="4">Lacks conserved residue(s) required for the propagation of feature annotation.</text>
</comment>
<dbReference type="InterPro" id="IPR020097">
    <property type="entry name" value="PsdUridine_synth_TruA_a/b_dom"/>
</dbReference>
<organism evidence="9 10">
    <name type="scientific">Neolewinella lacunae</name>
    <dbReference type="NCBI Taxonomy" id="1517758"/>
    <lineage>
        <taxon>Bacteria</taxon>
        <taxon>Pseudomonadati</taxon>
        <taxon>Bacteroidota</taxon>
        <taxon>Saprospiria</taxon>
        <taxon>Saprospirales</taxon>
        <taxon>Lewinellaceae</taxon>
        <taxon>Neolewinella</taxon>
    </lineage>
</organism>
<evidence type="ECO:0000259" key="8">
    <source>
        <dbReference type="Pfam" id="PF01416"/>
    </source>
</evidence>
<protein>
    <recommendedName>
        <fullName evidence="4">tRNA pseudouridine synthase A</fullName>
        <ecNumber evidence="4">5.4.99.12</ecNumber>
    </recommendedName>
    <alternativeName>
        <fullName evidence="4">tRNA pseudouridine(38-40) synthase</fullName>
    </alternativeName>
    <alternativeName>
        <fullName evidence="4">tRNA pseudouridylate synthase I</fullName>
    </alternativeName>
    <alternativeName>
        <fullName evidence="4">tRNA-uridine isomerase I</fullName>
    </alternativeName>
</protein>
<dbReference type="PIRSF" id="PIRSF001430">
    <property type="entry name" value="tRNA_psdUrid_synth"/>
    <property type="match status" value="1"/>
</dbReference>
<reference evidence="9" key="1">
    <citation type="submission" date="2020-08" db="EMBL/GenBank/DDBJ databases">
        <title>Lewinella bacteria from marine environments.</title>
        <authorList>
            <person name="Zhong Y."/>
        </authorList>
    </citation>
    <scope>NUCLEOTIDE SEQUENCE</scope>
    <source>
        <strain evidence="9">KCTC 42187</strain>
    </source>
</reference>
<evidence type="ECO:0000313" key="10">
    <source>
        <dbReference type="Proteomes" id="UP000650081"/>
    </source>
</evidence>
<dbReference type="Gene3D" id="3.30.70.660">
    <property type="entry name" value="Pseudouridine synthase I, catalytic domain, C-terminal subdomain"/>
    <property type="match status" value="1"/>
</dbReference>
<dbReference type="EMBL" id="JACSIT010000141">
    <property type="protein sequence ID" value="MBC6995863.1"/>
    <property type="molecule type" value="Genomic_DNA"/>
</dbReference>
<dbReference type="Pfam" id="PF01416">
    <property type="entry name" value="PseudoU_synth_1"/>
    <property type="match status" value="2"/>
</dbReference>
<evidence type="ECO:0000256" key="3">
    <source>
        <dbReference type="ARBA" id="ARBA00023235"/>
    </source>
</evidence>
<evidence type="ECO:0000256" key="2">
    <source>
        <dbReference type="ARBA" id="ARBA00022694"/>
    </source>
</evidence>
<dbReference type="NCBIfam" id="TIGR00071">
    <property type="entry name" value="hisT_truA"/>
    <property type="match status" value="1"/>
</dbReference>
<feature type="domain" description="Pseudouridine synthase I TruA alpha/beta" evidence="8">
    <location>
        <begin position="24"/>
        <end position="119"/>
    </location>
</feature>
<feature type="active site" description="Nucleophile" evidence="4 5">
    <location>
        <position position="68"/>
    </location>
</feature>
<keyword evidence="3 4" id="KW-0413">Isomerase</keyword>
<comment type="similarity">
    <text evidence="1 4 7">Belongs to the tRNA pseudouridine synthase TruA family.</text>
</comment>
<dbReference type="Gene3D" id="3.30.70.580">
    <property type="entry name" value="Pseudouridine synthase I, catalytic domain, N-terminal subdomain"/>
    <property type="match status" value="1"/>
</dbReference>
<dbReference type="InterPro" id="IPR020095">
    <property type="entry name" value="PsdUridine_synth_TruA_C"/>
</dbReference>
<comment type="catalytic activity">
    <reaction evidence="4 7">
        <text>uridine(38/39/40) in tRNA = pseudouridine(38/39/40) in tRNA</text>
        <dbReference type="Rhea" id="RHEA:22376"/>
        <dbReference type="Rhea" id="RHEA-COMP:10085"/>
        <dbReference type="Rhea" id="RHEA-COMP:10087"/>
        <dbReference type="ChEBI" id="CHEBI:65314"/>
        <dbReference type="ChEBI" id="CHEBI:65315"/>
        <dbReference type="EC" id="5.4.99.12"/>
    </reaction>
</comment>
<dbReference type="GO" id="GO:0031119">
    <property type="term" value="P:tRNA pseudouridine synthesis"/>
    <property type="evidence" value="ECO:0007669"/>
    <property type="project" value="UniProtKB-UniRule"/>
</dbReference>
<feature type="binding site" evidence="4 6">
    <location>
        <position position="125"/>
    </location>
    <ligand>
        <name>substrate</name>
    </ligand>
</feature>
<dbReference type="CDD" id="cd02570">
    <property type="entry name" value="PseudoU_synth_EcTruA"/>
    <property type="match status" value="1"/>
</dbReference>
<comment type="caution">
    <text evidence="9">The sequence shown here is derived from an EMBL/GenBank/DDBJ whole genome shotgun (WGS) entry which is preliminary data.</text>
</comment>
<proteinExistence type="inferred from homology"/>
<dbReference type="PANTHER" id="PTHR11142:SF0">
    <property type="entry name" value="TRNA PSEUDOURIDINE SYNTHASE-LIKE 1"/>
    <property type="match status" value="1"/>
</dbReference>
<dbReference type="EC" id="5.4.99.12" evidence="4"/>
<feature type="domain" description="Pseudouridine synthase I TruA alpha/beta" evidence="8">
    <location>
        <begin position="159"/>
        <end position="261"/>
    </location>
</feature>
<dbReference type="InterPro" id="IPR020103">
    <property type="entry name" value="PsdUridine_synth_cat_dom_sf"/>
</dbReference>
<comment type="function">
    <text evidence="4">Formation of pseudouridine at positions 38, 39 and 40 in the anticodon stem and loop of transfer RNAs.</text>
</comment>
<accession>A0A923TA76</accession>
<dbReference type="AlphaFoldDB" id="A0A923TA76"/>
<sequence>MPGTCGRAHSKKNQRAIDYFLRLAYDGTAYRGWQRQLNSRQTVQEVLETALARIHGQALPAGACGRTDAGVHATQFYVHLTTPEPPPANYLFILNKHLPPDITVLELLPVGAGTHARFDATQRTYDYFFHGQTHALLNRYSALLDLTDFQPAALTENLQELVGTHDFRAFCKAPDRHNSTRCTLQSIQLYHNAGGNRYRLQFVADRFLRGMIRLLVSDLWRVGKAAQRTTDFSAMLATGVRTAPFLLAPAEGLFLTGVRYPYLNREPDLPTTAGEAWEAVIP</sequence>
<dbReference type="Proteomes" id="UP000650081">
    <property type="component" value="Unassembled WGS sequence"/>
</dbReference>
<keyword evidence="2 4" id="KW-0819">tRNA processing</keyword>